<dbReference type="FunFam" id="1.25.40.10:FF:000470">
    <property type="entry name" value="Pentatricopeptide repeat-containing protein At5g66520"/>
    <property type="match status" value="1"/>
</dbReference>
<evidence type="ECO:0000313" key="4">
    <source>
        <dbReference type="EMBL" id="PKA60087.1"/>
    </source>
</evidence>
<dbReference type="FunFam" id="1.25.40.10:FF:000344">
    <property type="entry name" value="Pentatricopeptide repeat-containing protein"/>
    <property type="match status" value="1"/>
</dbReference>
<keyword evidence="4" id="KW-0378">Hydrolase</keyword>
<dbReference type="Proteomes" id="UP000236161">
    <property type="component" value="Unassembled WGS sequence"/>
</dbReference>
<dbReference type="EMBL" id="KZ451942">
    <property type="protein sequence ID" value="PKA60087.1"/>
    <property type="molecule type" value="Genomic_DNA"/>
</dbReference>
<dbReference type="NCBIfam" id="TIGR00756">
    <property type="entry name" value="PPR"/>
    <property type="match status" value="6"/>
</dbReference>
<dbReference type="FunFam" id="1.25.40.10:FF:000366">
    <property type="entry name" value="Pentatricopeptide (PPR) repeat-containing protein"/>
    <property type="match status" value="1"/>
</dbReference>
<feature type="repeat" description="PPR" evidence="2">
    <location>
        <begin position="248"/>
        <end position="278"/>
    </location>
</feature>
<dbReference type="GO" id="GO:0003723">
    <property type="term" value="F:RNA binding"/>
    <property type="evidence" value="ECO:0007669"/>
    <property type="project" value="InterPro"/>
</dbReference>
<protein>
    <submittedName>
        <fullName evidence="4">Pentatricopeptide repeat-containing protein</fullName>
        <ecNumber evidence="4">3.6.1.-</ecNumber>
    </submittedName>
</protein>
<dbReference type="InterPro" id="IPR002885">
    <property type="entry name" value="PPR_rpt"/>
</dbReference>
<dbReference type="Gene3D" id="1.25.40.10">
    <property type="entry name" value="Tetratricopeptide repeat domain"/>
    <property type="match status" value="5"/>
</dbReference>
<reference evidence="4 5" key="1">
    <citation type="journal article" date="2017" name="Nature">
        <title>The Apostasia genome and the evolution of orchids.</title>
        <authorList>
            <person name="Zhang G.Q."/>
            <person name="Liu K.W."/>
            <person name="Li Z."/>
            <person name="Lohaus R."/>
            <person name="Hsiao Y.Y."/>
            <person name="Niu S.C."/>
            <person name="Wang J.Y."/>
            <person name="Lin Y.C."/>
            <person name="Xu Q."/>
            <person name="Chen L.J."/>
            <person name="Yoshida K."/>
            <person name="Fujiwara S."/>
            <person name="Wang Z.W."/>
            <person name="Zhang Y.Q."/>
            <person name="Mitsuda N."/>
            <person name="Wang M."/>
            <person name="Liu G.H."/>
            <person name="Pecoraro L."/>
            <person name="Huang H.X."/>
            <person name="Xiao X.J."/>
            <person name="Lin M."/>
            <person name="Wu X.Y."/>
            <person name="Wu W.L."/>
            <person name="Chen Y.Y."/>
            <person name="Chang S.B."/>
            <person name="Sakamoto S."/>
            <person name="Ohme-Takagi M."/>
            <person name="Yagi M."/>
            <person name="Zeng S.J."/>
            <person name="Shen C.Y."/>
            <person name="Yeh C.M."/>
            <person name="Luo Y.B."/>
            <person name="Tsai W.C."/>
            <person name="Van de Peer Y."/>
            <person name="Liu Z.J."/>
        </authorList>
    </citation>
    <scope>NUCLEOTIDE SEQUENCE [LARGE SCALE GENOMIC DNA]</scope>
    <source>
        <strain evidence="5">cv. Shenzhen</strain>
        <tissue evidence="4">Stem</tissue>
    </source>
</reference>
<dbReference type="OrthoDB" id="185373at2759"/>
<dbReference type="FunFam" id="1.25.40.10:FF:000031">
    <property type="entry name" value="Pentatricopeptide repeat-containing protein mitochondrial"/>
    <property type="match status" value="1"/>
</dbReference>
<dbReference type="GO" id="GO:0008270">
    <property type="term" value="F:zinc ion binding"/>
    <property type="evidence" value="ECO:0007669"/>
    <property type="project" value="InterPro"/>
</dbReference>
<feature type="repeat" description="PPR" evidence="2">
    <location>
        <begin position="279"/>
        <end position="313"/>
    </location>
</feature>
<feature type="domain" description="DYW" evidence="3">
    <location>
        <begin position="595"/>
        <end position="687"/>
    </location>
</feature>
<accession>A0A2I0AX16</accession>
<dbReference type="InterPro" id="IPR011990">
    <property type="entry name" value="TPR-like_helical_dom_sf"/>
</dbReference>
<sequence>MIPSSQWVKHNFPVDLLQRHCTSVKNCKQAHALLLRLDLLHNNLLTSKLFSFLALSPSGDIKYAGQLFGQLRSPDSFIWNTIIRGHARGPKPSNALSFFRQMVAAGVPADHHSFPFVMTACARLQSPEMGMRYHAEALKFGFDSDVFVMNSLIQMYACFGLFQDARKLFEENPLRDVVMWNIMIRGFVKKGEFEEAFACFEDMFHSPNVSPDSVTMISLLSACSQVGDLARGRWLHSYSKELGFLNVNVQLRNSILDMYCKCRDLSSAKDVFDEMPERDLLSWTSMICGLSNSGNFREALELFVQMQNEGIQPDKVVLGTMLSVCANMGALDQGNYVHRLIVRYNIIHDVVLNTALVDMYAKCGRVDLAFQVFRKIKEKNCFTWNALIGGLAIHGHCQLALELFEEMKREEAKPDDVTFIGLLSACSHSGLVQCGREIFNSMKHIYNINPRMEHYGCVVDLLCRAGLLQDALEFMEKMPIEPNEVLWASLIGACRLHGESEIGENISRLVIKMDPNSCGRYVILSNLYAGIRRWDDAQQVRGLMKAKGICKSPGLSWIELNGLVHQFVAGDRSHKQTDEIYEMVEEMCWRVRLAGYVSGTSEVLFDVEEEEKENSLFLHSEKLAAAFGLLSTAPGSAIRITKNLRVCGDCHSFLKAVSKVFGREIVARDRIRFHHFCGGSCSCNDFW</sequence>
<dbReference type="PROSITE" id="PS51375">
    <property type="entry name" value="PPR"/>
    <property type="match status" value="6"/>
</dbReference>
<dbReference type="GO" id="GO:0016787">
    <property type="term" value="F:hydrolase activity"/>
    <property type="evidence" value="ECO:0007669"/>
    <property type="project" value="UniProtKB-KW"/>
</dbReference>
<dbReference type="Pfam" id="PF13041">
    <property type="entry name" value="PPR_2"/>
    <property type="match status" value="4"/>
</dbReference>
<organism evidence="4 5">
    <name type="scientific">Apostasia shenzhenica</name>
    <dbReference type="NCBI Taxonomy" id="1088818"/>
    <lineage>
        <taxon>Eukaryota</taxon>
        <taxon>Viridiplantae</taxon>
        <taxon>Streptophyta</taxon>
        <taxon>Embryophyta</taxon>
        <taxon>Tracheophyta</taxon>
        <taxon>Spermatophyta</taxon>
        <taxon>Magnoliopsida</taxon>
        <taxon>Liliopsida</taxon>
        <taxon>Asparagales</taxon>
        <taxon>Orchidaceae</taxon>
        <taxon>Apostasioideae</taxon>
        <taxon>Apostasia</taxon>
    </lineage>
</organism>
<feature type="repeat" description="PPR" evidence="2">
    <location>
        <begin position="176"/>
        <end position="206"/>
    </location>
</feature>
<feature type="repeat" description="PPR" evidence="2">
    <location>
        <begin position="75"/>
        <end position="109"/>
    </location>
</feature>
<dbReference type="AlphaFoldDB" id="A0A2I0AX16"/>
<dbReference type="Pfam" id="PF01535">
    <property type="entry name" value="PPR"/>
    <property type="match status" value="2"/>
</dbReference>
<evidence type="ECO:0000313" key="5">
    <source>
        <dbReference type="Proteomes" id="UP000236161"/>
    </source>
</evidence>
<name>A0A2I0AX16_9ASPA</name>
<dbReference type="PANTHER" id="PTHR47926">
    <property type="entry name" value="PENTATRICOPEPTIDE REPEAT-CONTAINING PROTEIN"/>
    <property type="match status" value="1"/>
</dbReference>
<feature type="repeat" description="PPR" evidence="2">
    <location>
        <begin position="349"/>
        <end position="379"/>
    </location>
</feature>
<dbReference type="InterPro" id="IPR032867">
    <property type="entry name" value="DYW_dom"/>
</dbReference>
<dbReference type="GO" id="GO:0009451">
    <property type="term" value="P:RNA modification"/>
    <property type="evidence" value="ECO:0007669"/>
    <property type="project" value="InterPro"/>
</dbReference>
<evidence type="ECO:0000256" key="1">
    <source>
        <dbReference type="ARBA" id="ARBA00022737"/>
    </source>
</evidence>
<feature type="repeat" description="PPR" evidence="2">
    <location>
        <begin position="380"/>
        <end position="414"/>
    </location>
</feature>
<proteinExistence type="predicted"/>
<evidence type="ECO:0000256" key="2">
    <source>
        <dbReference type="PROSITE-ProRule" id="PRU00708"/>
    </source>
</evidence>
<gene>
    <name evidence="4" type="primary">PCMP-H12</name>
    <name evidence="4" type="ORF">AXF42_Ash009771</name>
</gene>
<keyword evidence="5" id="KW-1185">Reference proteome</keyword>
<dbReference type="PANTHER" id="PTHR47926:SF347">
    <property type="entry name" value="PENTATRICOPEPTIDE REPEAT-CONTAINING PROTEIN"/>
    <property type="match status" value="1"/>
</dbReference>
<dbReference type="Pfam" id="PF20431">
    <property type="entry name" value="E_motif"/>
    <property type="match status" value="1"/>
</dbReference>
<dbReference type="Pfam" id="PF14432">
    <property type="entry name" value="DYW_deaminase"/>
    <property type="match status" value="1"/>
</dbReference>
<dbReference type="InterPro" id="IPR046960">
    <property type="entry name" value="PPR_At4g14850-like_plant"/>
</dbReference>
<dbReference type="EC" id="3.6.1.-" evidence="4"/>
<dbReference type="InterPro" id="IPR046848">
    <property type="entry name" value="E_motif"/>
</dbReference>
<evidence type="ECO:0000259" key="3">
    <source>
        <dbReference type="Pfam" id="PF14432"/>
    </source>
</evidence>
<keyword evidence="1" id="KW-0677">Repeat</keyword>